<dbReference type="AlphaFoldDB" id="F6D738"/>
<dbReference type="HOGENOM" id="CLU_464343_0_0_2"/>
<dbReference type="Gene3D" id="2.60.40.1220">
    <property type="match status" value="4"/>
</dbReference>
<dbReference type="eggNOG" id="arCOG03946">
    <property type="taxonomic scope" value="Archaea"/>
</dbReference>
<name>F6D738_METPW</name>
<proteinExistence type="predicted"/>
<keyword evidence="4" id="KW-1185">Reference proteome</keyword>
<dbReference type="KEGG" id="mew:MSWAN_1391"/>
<keyword evidence="1" id="KW-0732">Signal</keyword>
<dbReference type="eggNOG" id="arCOG10865">
    <property type="taxonomic scope" value="Archaea"/>
</dbReference>
<evidence type="ECO:0000259" key="2">
    <source>
        <dbReference type="Pfam" id="PF13205"/>
    </source>
</evidence>
<feature type="domain" description="SbsA Ig-like" evidence="2">
    <location>
        <begin position="326"/>
        <end position="426"/>
    </location>
</feature>
<feature type="domain" description="SbsA Ig-like" evidence="2">
    <location>
        <begin position="24"/>
        <end position="123"/>
    </location>
</feature>
<dbReference type="GeneID" id="10668896"/>
<sequence length="587" mass="62122">MIFLLFGVSILSLSCVSATGLNTTVTPHVTAVNPSNNAVNVGVDKVINVTFSEPIKAGSNWIEVTNSNGKAIPITTSINGSTLTITPTNNLTKATKYTVLIHTGSITDMDNNSVSPYVSRFTTDSTVPTVKTADPANSAVNIAITKVIKITFSEAIKTGNNWIEVTNSNGKAIPITTSINGSTLTITPTNNLTKATKYTVLIHTGSITDLAGNNVAGYVTRFTTDGTAPTVKTADPKNSATNIAITKVITVTFSEPIKAGTSWIEVTNSNGKAIPITTSINGSTLTITPTNNLTKATKYTVLIHTGSITDLAGNNVAGYVTRFTTDGTAPTVKSSNPANSATNIAITKVITVTFSEAIKAGTSWIELISSNGTSIDIKISISGNTLTITPTSNLTNATPYTVLIHTGSITDLAGNNVAGYVTRFTTYMNSWCRPVYIISDNIINTTTDNARINQIIDGLATLGVYAENCGLGPNKHIEVLESAQVPQNALVVDICGGACAGTIYEMNTTWYKGIKGSRKVFTVFWAPTSVDITGLAWLVRAHDDDFDPASFTGLAHPDQYMLSNGYNYIYSGDMNAIINSIYNESKI</sequence>
<organism evidence="3 4">
    <name type="scientific">Methanobacterium paludis (strain DSM 25820 / JCM 18151 / SWAN1)</name>
    <dbReference type="NCBI Taxonomy" id="868131"/>
    <lineage>
        <taxon>Archaea</taxon>
        <taxon>Methanobacteriati</taxon>
        <taxon>Methanobacteriota</taxon>
        <taxon>Methanomada group</taxon>
        <taxon>Methanobacteria</taxon>
        <taxon>Methanobacteriales</taxon>
        <taxon>Methanobacteriaceae</taxon>
        <taxon>Methanobacterium</taxon>
    </lineage>
</organism>
<evidence type="ECO:0000313" key="3">
    <source>
        <dbReference type="EMBL" id="AEG18405.1"/>
    </source>
</evidence>
<dbReference type="Pfam" id="PF13205">
    <property type="entry name" value="Big_5"/>
    <property type="match status" value="4"/>
</dbReference>
<reference evidence="3 4" key="1">
    <citation type="journal article" date="2014" name="Int. J. Syst. Evol. Microbiol.">
        <title>Methanobacterium paludis sp. nov. and a novel strain of Methanobacterium lacus isolated from northern peatlands.</title>
        <authorList>
            <person name="Cadillo-Quiroz H."/>
            <person name="Brauer S.L."/>
            <person name="Goodson N."/>
            <person name="Yavitt J.B."/>
            <person name="Zinder S.H."/>
        </authorList>
    </citation>
    <scope>NUCLEOTIDE SEQUENCE [LARGE SCALE GENOMIC DNA]</scope>
    <source>
        <strain evidence="4">DSM 25820 / JCM 18151 / SWAN1</strain>
    </source>
</reference>
<protein>
    <recommendedName>
        <fullName evidence="2">SbsA Ig-like domain-containing protein</fullName>
    </recommendedName>
</protein>
<dbReference type="RefSeq" id="WP_013825906.1">
    <property type="nucleotide sequence ID" value="NC_015574.1"/>
</dbReference>
<dbReference type="InterPro" id="IPR014755">
    <property type="entry name" value="Cu-Rt/internalin_Ig-like"/>
</dbReference>
<evidence type="ECO:0000256" key="1">
    <source>
        <dbReference type="ARBA" id="ARBA00022729"/>
    </source>
</evidence>
<evidence type="ECO:0000313" key="4">
    <source>
        <dbReference type="Proteomes" id="UP000009231"/>
    </source>
</evidence>
<gene>
    <name evidence="3" type="ordered locus">MSWAN_1391</name>
</gene>
<accession>F6D738</accession>
<dbReference type="EMBL" id="CP002772">
    <property type="protein sequence ID" value="AEG18405.1"/>
    <property type="molecule type" value="Genomic_DNA"/>
</dbReference>
<dbReference type="Proteomes" id="UP000009231">
    <property type="component" value="Chromosome"/>
</dbReference>
<feature type="domain" description="SbsA Ig-like" evidence="2">
    <location>
        <begin position="124"/>
        <end position="224"/>
    </location>
</feature>
<feature type="domain" description="SbsA Ig-like" evidence="2">
    <location>
        <begin position="225"/>
        <end position="325"/>
    </location>
</feature>
<dbReference type="InterPro" id="IPR032812">
    <property type="entry name" value="SbsA_Ig"/>
</dbReference>